<evidence type="ECO:0000313" key="3">
    <source>
        <dbReference type="Proteomes" id="UP000265515"/>
    </source>
</evidence>
<dbReference type="AlphaFoldDB" id="A0A388LC11"/>
<dbReference type="Gramene" id="GBG79865">
    <property type="protein sequence ID" value="GBG79865"/>
    <property type="gene ID" value="CBR_g30130"/>
</dbReference>
<accession>A0A388LC11</accession>
<gene>
    <name evidence="2" type="ORF">CBR_g30130</name>
</gene>
<name>A0A388LC11_CHABU</name>
<feature type="region of interest" description="Disordered" evidence="1">
    <location>
        <begin position="288"/>
        <end position="340"/>
    </location>
</feature>
<comment type="caution">
    <text evidence="2">The sequence shown here is derived from an EMBL/GenBank/DDBJ whole genome shotgun (WGS) entry which is preliminary data.</text>
</comment>
<keyword evidence="3" id="KW-1185">Reference proteome</keyword>
<feature type="compositionally biased region" description="Polar residues" evidence="1">
    <location>
        <begin position="252"/>
        <end position="261"/>
    </location>
</feature>
<feature type="compositionally biased region" description="Basic residues" evidence="1">
    <location>
        <begin position="329"/>
        <end position="340"/>
    </location>
</feature>
<feature type="compositionally biased region" description="Polar residues" evidence="1">
    <location>
        <begin position="222"/>
        <end position="236"/>
    </location>
</feature>
<proteinExistence type="predicted"/>
<dbReference type="Proteomes" id="UP000265515">
    <property type="component" value="Unassembled WGS sequence"/>
</dbReference>
<organism evidence="2 3">
    <name type="scientific">Chara braunii</name>
    <name type="common">Braun's stonewort</name>
    <dbReference type="NCBI Taxonomy" id="69332"/>
    <lineage>
        <taxon>Eukaryota</taxon>
        <taxon>Viridiplantae</taxon>
        <taxon>Streptophyta</taxon>
        <taxon>Charophyceae</taxon>
        <taxon>Charales</taxon>
        <taxon>Characeae</taxon>
        <taxon>Chara</taxon>
    </lineage>
</organism>
<feature type="compositionally biased region" description="Basic and acidic residues" evidence="1">
    <location>
        <begin position="319"/>
        <end position="328"/>
    </location>
</feature>
<evidence type="ECO:0000256" key="1">
    <source>
        <dbReference type="SAM" id="MobiDB-lite"/>
    </source>
</evidence>
<sequence>MVGYPALHAPPLRVDRAMLVEDVSADSDDDDEEEEITDSPLQCHRARMITSRSAHEDDNLAGGVTTTPASPVDGSAVGDAGSCVTTSIAHHASPAASIGGRSVLQRGTCVGGTSSPIDGVHGSTAVGGSSTMHNNSSSVPCSLAIGWSSIVDGGVALGVALSDGGAGCPGDTADVPAGKASADLDVNMSDAGGECHEDTTTTPAADVFASLIPFISPEDCTISPSSSPLQTDNGDSNPRRGRLSNDVPCFNEESTPSSTAVHSGMSPSDGHQPVVVFCARISRKRMSPPKINQEVVRTVKSMAGRKKGSKNQEVSNKMDVAKEKDKSKKKDSRRRRTRQR</sequence>
<evidence type="ECO:0000313" key="2">
    <source>
        <dbReference type="EMBL" id="GBG79865.1"/>
    </source>
</evidence>
<feature type="region of interest" description="Disordered" evidence="1">
    <location>
        <begin position="52"/>
        <end position="72"/>
    </location>
</feature>
<reference evidence="2 3" key="1">
    <citation type="journal article" date="2018" name="Cell">
        <title>The Chara Genome: Secondary Complexity and Implications for Plant Terrestrialization.</title>
        <authorList>
            <person name="Nishiyama T."/>
            <person name="Sakayama H."/>
            <person name="Vries J.D."/>
            <person name="Buschmann H."/>
            <person name="Saint-Marcoux D."/>
            <person name="Ullrich K.K."/>
            <person name="Haas F.B."/>
            <person name="Vanderstraeten L."/>
            <person name="Becker D."/>
            <person name="Lang D."/>
            <person name="Vosolsobe S."/>
            <person name="Rombauts S."/>
            <person name="Wilhelmsson P.K.I."/>
            <person name="Janitza P."/>
            <person name="Kern R."/>
            <person name="Heyl A."/>
            <person name="Rumpler F."/>
            <person name="Villalobos L.I.A.C."/>
            <person name="Clay J.M."/>
            <person name="Skokan R."/>
            <person name="Toyoda A."/>
            <person name="Suzuki Y."/>
            <person name="Kagoshima H."/>
            <person name="Schijlen E."/>
            <person name="Tajeshwar N."/>
            <person name="Catarino B."/>
            <person name="Hetherington A.J."/>
            <person name="Saltykova A."/>
            <person name="Bonnot C."/>
            <person name="Breuninger H."/>
            <person name="Symeonidi A."/>
            <person name="Radhakrishnan G.V."/>
            <person name="Van Nieuwerburgh F."/>
            <person name="Deforce D."/>
            <person name="Chang C."/>
            <person name="Karol K.G."/>
            <person name="Hedrich R."/>
            <person name="Ulvskov P."/>
            <person name="Glockner G."/>
            <person name="Delwiche C.F."/>
            <person name="Petrasek J."/>
            <person name="Van de Peer Y."/>
            <person name="Friml J."/>
            <person name="Beilby M."/>
            <person name="Dolan L."/>
            <person name="Kohara Y."/>
            <person name="Sugano S."/>
            <person name="Fujiyama A."/>
            <person name="Delaux P.-M."/>
            <person name="Quint M."/>
            <person name="TheiBen G."/>
            <person name="Hagemann M."/>
            <person name="Harholt J."/>
            <person name="Dunand C."/>
            <person name="Zachgo S."/>
            <person name="Langdale J."/>
            <person name="Maumus F."/>
            <person name="Straeten D.V.D."/>
            <person name="Gould S.B."/>
            <person name="Rensing S.A."/>
        </authorList>
    </citation>
    <scope>NUCLEOTIDE SEQUENCE [LARGE SCALE GENOMIC DNA]</scope>
    <source>
        <strain evidence="2 3">S276</strain>
    </source>
</reference>
<dbReference type="EMBL" id="BFEA01000330">
    <property type="protein sequence ID" value="GBG79865.1"/>
    <property type="molecule type" value="Genomic_DNA"/>
</dbReference>
<feature type="region of interest" description="Disordered" evidence="1">
    <location>
        <begin position="113"/>
        <end position="133"/>
    </location>
</feature>
<protein>
    <submittedName>
        <fullName evidence="2">Uncharacterized protein</fullName>
    </submittedName>
</protein>
<feature type="region of interest" description="Disordered" evidence="1">
    <location>
        <begin position="221"/>
        <end position="271"/>
    </location>
</feature>